<dbReference type="InterPro" id="IPR032675">
    <property type="entry name" value="LRR_dom_sf"/>
</dbReference>
<name>A0AAD7XSM1_9FUNG</name>
<reference evidence="1 2" key="1">
    <citation type="submission" date="2023-03" db="EMBL/GenBank/DDBJ databases">
        <title>Genome sequence of Lichtheimia ornata CBS 291.66.</title>
        <authorList>
            <person name="Mohabir J.T."/>
            <person name="Shea T.P."/>
            <person name="Kurbessoian T."/>
            <person name="Berby B."/>
            <person name="Fontaine J."/>
            <person name="Livny J."/>
            <person name="Gnirke A."/>
            <person name="Stajich J.E."/>
            <person name="Cuomo C.A."/>
        </authorList>
    </citation>
    <scope>NUCLEOTIDE SEQUENCE [LARGE SCALE GENOMIC DNA]</scope>
    <source>
        <strain evidence="1">CBS 291.66</strain>
    </source>
</reference>
<keyword evidence="2" id="KW-1185">Reference proteome</keyword>
<dbReference type="Gene3D" id="3.80.10.10">
    <property type="entry name" value="Ribonuclease Inhibitor"/>
    <property type="match status" value="1"/>
</dbReference>
<accession>A0AAD7XSM1</accession>
<dbReference type="EMBL" id="JARTCD010000091">
    <property type="protein sequence ID" value="KAJ8652865.1"/>
    <property type="molecule type" value="Genomic_DNA"/>
</dbReference>
<dbReference type="InterPro" id="IPR019734">
    <property type="entry name" value="TPR_rpt"/>
</dbReference>
<dbReference type="PANTHER" id="PTHR38926">
    <property type="entry name" value="F-BOX DOMAIN CONTAINING PROTEIN, EXPRESSED"/>
    <property type="match status" value="1"/>
</dbReference>
<organism evidence="1 2">
    <name type="scientific">Lichtheimia ornata</name>
    <dbReference type="NCBI Taxonomy" id="688661"/>
    <lineage>
        <taxon>Eukaryota</taxon>
        <taxon>Fungi</taxon>
        <taxon>Fungi incertae sedis</taxon>
        <taxon>Mucoromycota</taxon>
        <taxon>Mucoromycotina</taxon>
        <taxon>Mucoromycetes</taxon>
        <taxon>Mucorales</taxon>
        <taxon>Lichtheimiaceae</taxon>
        <taxon>Lichtheimia</taxon>
    </lineage>
</organism>
<evidence type="ECO:0000313" key="2">
    <source>
        <dbReference type="Proteomes" id="UP001234581"/>
    </source>
</evidence>
<evidence type="ECO:0008006" key="3">
    <source>
        <dbReference type="Google" id="ProtNLM"/>
    </source>
</evidence>
<dbReference type="SUPFAM" id="SSF48452">
    <property type="entry name" value="TPR-like"/>
    <property type="match status" value="1"/>
</dbReference>
<gene>
    <name evidence="1" type="ORF">O0I10_011465</name>
</gene>
<dbReference type="Proteomes" id="UP001234581">
    <property type="component" value="Unassembled WGS sequence"/>
</dbReference>
<proteinExistence type="predicted"/>
<dbReference type="AlphaFoldDB" id="A0AAD7XSM1"/>
<protein>
    <recommendedName>
        <fullName evidence="3">F-box domain-containing protein</fullName>
    </recommendedName>
</protein>
<dbReference type="InterPro" id="IPR011990">
    <property type="entry name" value="TPR-like_helical_dom_sf"/>
</dbReference>
<dbReference type="SMART" id="SM00028">
    <property type="entry name" value="TPR"/>
    <property type="match status" value="2"/>
</dbReference>
<dbReference type="PANTHER" id="PTHR38926:SF5">
    <property type="entry name" value="F-BOX AND LEUCINE-RICH REPEAT PROTEIN 6"/>
    <property type="match status" value="1"/>
</dbReference>
<dbReference type="RefSeq" id="XP_058337779.1">
    <property type="nucleotide sequence ID" value="XM_058491432.1"/>
</dbReference>
<dbReference type="GeneID" id="83218866"/>
<evidence type="ECO:0000313" key="1">
    <source>
        <dbReference type="EMBL" id="KAJ8652865.1"/>
    </source>
</evidence>
<comment type="caution">
    <text evidence="1">The sequence shown here is derived from an EMBL/GenBank/DDBJ whole genome shotgun (WGS) entry which is preliminary data.</text>
</comment>
<dbReference type="SUPFAM" id="SSF52058">
    <property type="entry name" value="L domain-like"/>
    <property type="match status" value="1"/>
</dbReference>
<dbReference type="Gene3D" id="1.25.40.10">
    <property type="entry name" value="Tetratricopeptide repeat domain"/>
    <property type="match status" value="1"/>
</dbReference>
<sequence length="631" mass="70991">MTKVWSDVTEQPILVIKSGTCPNVIADSTRRLQQCVQEQLTCLDNRARALATSGNFDSALKDATKIQQLIPSSASGYLCAGHVYSLQGHQKAAIDIYDQGLAAVPLSDPSHQQLVKTRSMAQQRDNTRSDFIKKLPLDIIMNIAPRILSEKKMTPSNIREYVDVSHVCSINDNLADDKDLLRLIAHYCTTLTLESKVTSLRQFISDARSFPLLRGLSIIDYEDDEEDYGSCHVSDTIVSFQSAATLTHLTISVDDRWSIRFGDIFSICPNLVDLKTSWIDTNMSTAPRRCPNMKSLERLVVSPFNYASDLRIIQNNCPNLRVIGTQNRVGDLPATSDHDNTPTPGVRTFHVQDNENHWLNEDHGYMDHVMEFMQRNSDTLQDVSFYASFPFNQRFEDVADFDTSNPPLFNRMTSYSQEIDTLQHEIMASMVAQQSPHLKKFELVSTGNEETDVGVFFDELIGRCKLEEAIVRLPCRDELGDAEGIERFIQYHSTIDSQLHTTATAQSVGIRLALVLEEDDLRNGDRGDGDGEKISRFIQKLGLGCPQLAQLEISSSEEIMPDIVFVQLSKLNIKSLTLIIRLNSNTIASLLNLLECPQLQELHIHPPCNTKDPISQCVRRMLKSKIPSVTW</sequence>